<dbReference type="RefSeq" id="WP_103077757.1">
    <property type="nucleotide sequence ID" value="NZ_AZRN01000034.1"/>
</dbReference>
<reference evidence="1 2" key="1">
    <citation type="submission" date="2013-12" db="EMBL/GenBank/DDBJ databases">
        <title>Comparative genomics of Petrotoga isolates.</title>
        <authorList>
            <person name="Nesbo C.L."/>
            <person name="Charchuk R."/>
            <person name="Chow K."/>
        </authorList>
    </citation>
    <scope>NUCLEOTIDE SEQUENCE [LARGE SCALE GENOMIC DNA]</scope>
    <source>
        <strain evidence="1 2">DSM 14811</strain>
    </source>
</reference>
<name>A0A2K1P6T6_9BACT</name>
<evidence type="ECO:0000313" key="1">
    <source>
        <dbReference type="EMBL" id="PNR98437.1"/>
    </source>
</evidence>
<comment type="caution">
    <text evidence="1">The sequence shown here is derived from an EMBL/GenBank/DDBJ whole genome shotgun (WGS) entry which is preliminary data.</text>
</comment>
<protein>
    <recommendedName>
        <fullName evidence="3">DUF3352 domain-containing protein</fullName>
    </recommendedName>
</protein>
<evidence type="ECO:0000313" key="2">
    <source>
        <dbReference type="Proteomes" id="UP000236604"/>
    </source>
</evidence>
<accession>A0A2K1P6T6</accession>
<evidence type="ECO:0008006" key="3">
    <source>
        <dbReference type="Google" id="ProtNLM"/>
    </source>
</evidence>
<dbReference type="AlphaFoldDB" id="A0A2K1P6T6"/>
<dbReference type="EMBL" id="AZRN01000034">
    <property type="protein sequence ID" value="PNR98437.1"/>
    <property type="molecule type" value="Genomic_DNA"/>
</dbReference>
<sequence length="436" mass="49610">MKKFLFSFLLVIFIFSITIFPQDVLKLVPSDSKAVVLINDLEGTYTDLKTVPTMKTLLLEPFNAELMISNLAQMYFNALKIDYESFLSNLNVDLSIFVQEPKENNYIFGFSVGPLENPQTFASDLDKLLEPLKDYGISFTPIYQSIGNQNYLVMIQNKEVYSSSEKGVTDFEEILPTKKGLYYRINTSDYQGEGYFYVKDGFLIGGGNGTAETEFIDKNFVKGAQEYPFLGSIFFTSGFIPKDLTNYADFINIIVDYKIVENLISLSQGVEANVDLTTSNGAMPTISNASNASYLKLKTDAKIDEIIPILNENNIKYKKISENMMEFYIESEITNQNDETEILTNTFYVWKDEYMMVSQIKPDELQKLLNGKPKLSENELFQKLSERVGTGDVTYAFVDLTPIFQNYVPNLKGQYGLLLNVSSMEENKLKIDFILQ</sequence>
<gene>
    <name evidence="1" type="ORF">X927_09505</name>
</gene>
<organism evidence="1 2">
    <name type="scientific">Petrotoga mexicana DSM 14811</name>
    <dbReference type="NCBI Taxonomy" id="1122954"/>
    <lineage>
        <taxon>Bacteria</taxon>
        <taxon>Thermotogati</taxon>
        <taxon>Thermotogota</taxon>
        <taxon>Thermotogae</taxon>
        <taxon>Petrotogales</taxon>
        <taxon>Petrotogaceae</taxon>
        <taxon>Petrotoga</taxon>
    </lineage>
</organism>
<dbReference type="Proteomes" id="UP000236604">
    <property type="component" value="Unassembled WGS sequence"/>
</dbReference>
<keyword evidence="2" id="KW-1185">Reference proteome</keyword>
<proteinExistence type="predicted"/>